<dbReference type="SUPFAM" id="SSF52402">
    <property type="entry name" value="Adenine nucleotide alpha hydrolases-like"/>
    <property type="match status" value="1"/>
</dbReference>
<protein>
    <submittedName>
        <fullName evidence="10">NAD_synthase domain-containing protein</fullName>
    </submittedName>
</protein>
<organism evidence="10">
    <name type="scientific">Hymenolepis diminuta</name>
    <name type="common">Rat tapeworm</name>
    <dbReference type="NCBI Taxonomy" id="6216"/>
    <lineage>
        <taxon>Eukaryota</taxon>
        <taxon>Metazoa</taxon>
        <taxon>Spiralia</taxon>
        <taxon>Lophotrochozoa</taxon>
        <taxon>Platyhelminthes</taxon>
        <taxon>Cestoda</taxon>
        <taxon>Eucestoda</taxon>
        <taxon>Cyclophyllidea</taxon>
        <taxon>Hymenolepididae</taxon>
        <taxon>Hymenolepis</taxon>
    </lineage>
</organism>
<dbReference type="GO" id="GO:0009435">
    <property type="term" value="P:NAD+ biosynthetic process"/>
    <property type="evidence" value="ECO:0007669"/>
    <property type="project" value="UniProtKB-UniPathway"/>
</dbReference>
<evidence type="ECO:0000259" key="7">
    <source>
        <dbReference type="Pfam" id="PF02540"/>
    </source>
</evidence>
<dbReference type="PANTHER" id="PTHR23090:SF9">
    <property type="entry name" value="GLUTAMINE-DEPENDENT NAD(+) SYNTHETASE"/>
    <property type="match status" value="1"/>
</dbReference>
<comment type="pathway">
    <text evidence="1">Cofactor biosynthesis; NAD(+) biosynthesis.</text>
</comment>
<gene>
    <name evidence="8" type="ORF">HDID_LOCUS6223</name>
</gene>
<feature type="region of interest" description="Disordered" evidence="6">
    <location>
        <begin position="33"/>
        <end position="53"/>
    </location>
</feature>
<dbReference type="WBParaSite" id="HDID_0000622501-mRNA-1">
    <property type="protein sequence ID" value="HDID_0000622501-mRNA-1"/>
    <property type="gene ID" value="HDID_0000622501"/>
</dbReference>
<proteinExistence type="predicted"/>
<evidence type="ECO:0000313" key="9">
    <source>
        <dbReference type="Proteomes" id="UP000274504"/>
    </source>
</evidence>
<dbReference type="PANTHER" id="PTHR23090">
    <property type="entry name" value="NH 3 /GLUTAMINE-DEPENDENT NAD + SYNTHETASE"/>
    <property type="match status" value="1"/>
</dbReference>
<dbReference type="AlphaFoldDB" id="A0A0R3SMR0"/>
<evidence type="ECO:0000256" key="3">
    <source>
        <dbReference type="ARBA" id="ARBA00022741"/>
    </source>
</evidence>
<dbReference type="Proteomes" id="UP000274504">
    <property type="component" value="Unassembled WGS sequence"/>
</dbReference>
<accession>A0A0R3SMR0</accession>
<evidence type="ECO:0000313" key="10">
    <source>
        <dbReference type="WBParaSite" id="HDID_0000622501-mRNA-1"/>
    </source>
</evidence>
<dbReference type="GO" id="GO:0003952">
    <property type="term" value="F:NAD+ synthase (glutamine-hydrolyzing) activity"/>
    <property type="evidence" value="ECO:0007669"/>
    <property type="project" value="InterPro"/>
</dbReference>
<dbReference type="GO" id="GO:0004359">
    <property type="term" value="F:glutaminase activity"/>
    <property type="evidence" value="ECO:0007669"/>
    <property type="project" value="InterPro"/>
</dbReference>
<reference evidence="8 9" key="2">
    <citation type="submission" date="2018-11" db="EMBL/GenBank/DDBJ databases">
        <authorList>
            <consortium name="Pathogen Informatics"/>
        </authorList>
    </citation>
    <scope>NUCLEOTIDE SEQUENCE [LARGE SCALE GENOMIC DNA]</scope>
</reference>
<keyword evidence="4" id="KW-0067">ATP-binding</keyword>
<dbReference type="Pfam" id="PF02540">
    <property type="entry name" value="NAD_synthase"/>
    <property type="match status" value="1"/>
</dbReference>
<dbReference type="OrthoDB" id="6281936at2759"/>
<dbReference type="InterPro" id="IPR022310">
    <property type="entry name" value="NAD/GMP_synthase"/>
</dbReference>
<dbReference type="GO" id="GO:0005737">
    <property type="term" value="C:cytoplasm"/>
    <property type="evidence" value="ECO:0007669"/>
    <property type="project" value="InterPro"/>
</dbReference>
<evidence type="ECO:0000256" key="5">
    <source>
        <dbReference type="ARBA" id="ARBA00023027"/>
    </source>
</evidence>
<keyword evidence="2" id="KW-0436">Ligase</keyword>
<evidence type="ECO:0000313" key="8">
    <source>
        <dbReference type="EMBL" id="VDL58541.1"/>
    </source>
</evidence>
<keyword evidence="3" id="KW-0547">Nucleotide-binding</keyword>
<dbReference type="GO" id="GO:0005524">
    <property type="term" value="F:ATP binding"/>
    <property type="evidence" value="ECO:0007669"/>
    <property type="project" value="UniProtKB-KW"/>
</dbReference>
<dbReference type="InterPro" id="IPR003694">
    <property type="entry name" value="NAD_synthase"/>
</dbReference>
<evidence type="ECO:0000256" key="6">
    <source>
        <dbReference type="SAM" id="MobiDB-lite"/>
    </source>
</evidence>
<evidence type="ECO:0000256" key="2">
    <source>
        <dbReference type="ARBA" id="ARBA00022598"/>
    </source>
</evidence>
<name>A0A0R3SMR0_HYMDI</name>
<keyword evidence="5" id="KW-0520">NAD</keyword>
<dbReference type="UniPathway" id="UPA00253"/>
<reference evidence="10" key="1">
    <citation type="submission" date="2017-02" db="UniProtKB">
        <authorList>
            <consortium name="WormBaseParasite"/>
        </authorList>
    </citation>
    <scope>IDENTIFICATION</scope>
</reference>
<dbReference type="EMBL" id="UYSG01004574">
    <property type="protein sequence ID" value="VDL58541.1"/>
    <property type="molecule type" value="Genomic_DNA"/>
</dbReference>
<sequence length="116" mass="12778">MYISELKGESHTPGYAKETDITAATKAFIESTSKALGRSEAPPKFESQGGTRRDDAALQNLQARCRLVAGYLTAQLLPQQSFPPLLMLSSANLDEALCGYLTKYAREHINKFILLK</sequence>
<dbReference type="STRING" id="6216.A0A0R3SMR0"/>
<feature type="domain" description="NAD/GMP synthase" evidence="7">
    <location>
        <begin position="26"/>
        <end position="104"/>
    </location>
</feature>
<evidence type="ECO:0000256" key="4">
    <source>
        <dbReference type="ARBA" id="ARBA00022840"/>
    </source>
</evidence>
<dbReference type="InterPro" id="IPR014729">
    <property type="entry name" value="Rossmann-like_a/b/a_fold"/>
</dbReference>
<dbReference type="Gene3D" id="3.40.50.620">
    <property type="entry name" value="HUPs"/>
    <property type="match status" value="1"/>
</dbReference>
<evidence type="ECO:0000256" key="1">
    <source>
        <dbReference type="ARBA" id="ARBA00004790"/>
    </source>
</evidence>